<accession>L2GJJ5</accession>
<evidence type="ECO:0000313" key="2">
    <source>
        <dbReference type="EMBL" id="ELA41031.1"/>
    </source>
</evidence>
<dbReference type="HOGENOM" id="CLU_720031_0_0_1"/>
<evidence type="ECO:0000256" key="1">
    <source>
        <dbReference type="SAM" id="Phobius"/>
    </source>
</evidence>
<protein>
    <recommendedName>
        <fullName evidence="4">Amino acid transporter transmembrane domain-containing protein</fullName>
    </recommendedName>
</protein>
<proteinExistence type="predicted"/>
<sequence length="384" mass="42558">MPENELTTRNTVSNLNGILQASKIYLITAMVKFPLVISKNGILNGVMSIFLIGGIISSCSNLLLSRISQKTNNTSYMAISENTMGKKTHMYVRTISFLFRCMIVCYSVDLSFRFLSSSSLISSTMQTSRLLPLSILGIVLFLSTLILSNPNSYSFGRSRNTINFLVLCVLTYAFSIKNYKSNIQDVRIENHSKKCFDSLGLTCACFAQQLGLVEILSSETFQSKTSIFCSGILASLGYIIVGVSGYIGMPSPDVNWLSNVENSLIRTPSSLILLLSNIFTFPLQLDPIRREIQSTLFVTSSKSKDIMTNLLLTLAFILTSIEFVASKYGIICCVILSSFITMIFPSVFYLKTFERNTLQAYGLLAVGILTLFVGLRNLINAHIQ</sequence>
<feature type="transmembrane region" description="Helical" evidence="1">
    <location>
        <begin position="360"/>
        <end position="379"/>
    </location>
</feature>
<dbReference type="RefSeq" id="XP_007605358.1">
    <property type="nucleotide sequence ID" value="XM_007605296.1"/>
</dbReference>
<dbReference type="GO" id="GO:0015179">
    <property type="term" value="F:L-amino acid transmembrane transporter activity"/>
    <property type="evidence" value="ECO:0007669"/>
    <property type="project" value="TreeGrafter"/>
</dbReference>
<name>L2GJJ5_VITCO</name>
<reference evidence="3" key="1">
    <citation type="submission" date="2011-05" db="EMBL/GenBank/DDBJ databases">
        <title>The genome sequence of Vittaforma corneae strain ATCC 50505.</title>
        <authorList>
            <consortium name="The Broad Institute Genome Sequencing Platform"/>
            <person name="Cuomo C."/>
            <person name="Didier E."/>
            <person name="Bowers L."/>
            <person name="Young S.K."/>
            <person name="Zeng Q."/>
            <person name="Gargeya S."/>
            <person name="Fitzgerald M."/>
            <person name="Haas B."/>
            <person name="Abouelleil A."/>
            <person name="Alvarado L."/>
            <person name="Arachchi H.M."/>
            <person name="Berlin A."/>
            <person name="Chapman S.B."/>
            <person name="Gearin G."/>
            <person name="Goldberg J."/>
            <person name="Griggs A."/>
            <person name="Gujja S."/>
            <person name="Hansen M."/>
            <person name="Heiman D."/>
            <person name="Howarth C."/>
            <person name="Larimer J."/>
            <person name="Lui A."/>
            <person name="MacDonald P.J.P."/>
            <person name="McCowen C."/>
            <person name="Montmayeur A."/>
            <person name="Murphy C."/>
            <person name="Neiman D."/>
            <person name="Pearson M."/>
            <person name="Priest M."/>
            <person name="Roberts A."/>
            <person name="Saif S."/>
            <person name="Shea T."/>
            <person name="Sisk P."/>
            <person name="Stolte C."/>
            <person name="Sykes S."/>
            <person name="Wortman J."/>
            <person name="Nusbaum C."/>
            <person name="Birren B."/>
        </authorList>
    </citation>
    <scope>NUCLEOTIDE SEQUENCE [LARGE SCALE GENOMIC DNA]</scope>
    <source>
        <strain evidence="3">ATCC 50505</strain>
    </source>
</reference>
<feature type="transmembrane region" description="Helical" evidence="1">
    <location>
        <begin position="228"/>
        <end position="247"/>
    </location>
</feature>
<feature type="transmembrane region" description="Helical" evidence="1">
    <location>
        <begin position="306"/>
        <end position="322"/>
    </location>
</feature>
<keyword evidence="1" id="KW-1133">Transmembrane helix</keyword>
<dbReference type="PANTHER" id="PTHR22950">
    <property type="entry name" value="AMINO ACID TRANSPORTER"/>
    <property type="match status" value="1"/>
</dbReference>
<dbReference type="InParanoid" id="L2GJJ5"/>
<keyword evidence="1" id="KW-0472">Membrane</keyword>
<dbReference type="GeneID" id="19882623"/>
<keyword evidence="3" id="KW-1185">Reference proteome</keyword>
<feature type="transmembrane region" description="Helical" evidence="1">
    <location>
        <begin position="328"/>
        <end position="348"/>
    </location>
</feature>
<dbReference type="EMBL" id="JH370151">
    <property type="protein sequence ID" value="ELA41031.1"/>
    <property type="molecule type" value="Genomic_DNA"/>
</dbReference>
<dbReference type="AlphaFoldDB" id="L2GJJ5"/>
<dbReference type="Proteomes" id="UP000011082">
    <property type="component" value="Unassembled WGS sequence"/>
</dbReference>
<feature type="transmembrane region" description="Helical" evidence="1">
    <location>
        <begin position="130"/>
        <end position="148"/>
    </location>
</feature>
<evidence type="ECO:0000313" key="3">
    <source>
        <dbReference type="Proteomes" id="UP000011082"/>
    </source>
</evidence>
<dbReference type="GO" id="GO:0016020">
    <property type="term" value="C:membrane"/>
    <property type="evidence" value="ECO:0007669"/>
    <property type="project" value="TreeGrafter"/>
</dbReference>
<keyword evidence="1" id="KW-0812">Transmembrane</keyword>
<evidence type="ECO:0008006" key="4">
    <source>
        <dbReference type="Google" id="ProtNLM"/>
    </source>
</evidence>
<feature type="transmembrane region" description="Helical" evidence="1">
    <location>
        <begin position="42"/>
        <end position="64"/>
    </location>
</feature>
<feature type="transmembrane region" description="Helical" evidence="1">
    <location>
        <begin position="90"/>
        <end position="110"/>
    </location>
</feature>
<organism evidence="2 3">
    <name type="scientific">Vittaforma corneae (strain ATCC 50505)</name>
    <name type="common">Microsporidian parasite</name>
    <name type="synonym">Nosema corneum</name>
    <dbReference type="NCBI Taxonomy" id="993615"/>
    <lineage>
        <taxon>Eukaryota</taxon>
        <taxon>Fungi</taxon>
        <taxon>Fungi incertae sedis</taxon>
        <taxon>Microsporidia</taxon>
        <taxon>Nosematidae</taxon>
        <taxon>Vittaforma</taxon>
    </lineage>
</organism>
<feature type="transmembrane region" description="Helical" evidence="1">
    <location>
        <begin position="267"/>
        <end position="285"/>
    </location>
</feature>
<dbReference type="VEuPathDB" id="MicrosporidiaDB:VICG_01913"/>
<gene>
    <name evidence="2" type="ORF">VICG_01913</name>
</gene>